<proteinExistence type="predicted"/>
<feature type="region of interest" description="Disordered" evidence="1">
    <location>
        <begin position="1"/>
        <end position="23"/>
    </location>
</feature>
<evidence type="ECO:0000313" key="3">
    <source>
        <dbReference type="Proteomes" id="UP000607653"/>
    </source>
</evidence>
<name>A0A822XRE8_NELNU</name>
<sequence>MTDEPHGRDMQKRLELGRDEEHTKKKRWKASIIFVKCNGFYAFRFLSVSKI</sequence>
<protein>
    <submittedName>
        <fullName evidence="2">Uncharacterized protein</fullName>
    </submittedName>
</protein>
<keyword evidence="3" id="KW-1185">Reference proteome</keyword>
<comment type="caution">
    <text evidence="2">The sequence shown here is derived from an EMBL/GenBank/DDBJ whole genome shotgun (WGS) entry which is preliminary data.</text>
</comment>
<evidence type="ECO:0000256" key="1">
    <source>
        <dbReference type="SAM" id="MobiDB-lite"/>
    </source>
</evidence>
<organism evidence="2 3">
    <name type="scientific">Nelumbo nucifera</name>
    <name type="common">Sacred lotus</name>
    <dbReference type="NCBI Taxonomy" id="4432"/>
    <lineage>
        <taxon>Eukaryota</taxon>
        <taxon>Viridiplantae</taxon>
        <taxon>Streptophyta</taxon>
        <taxon>Embryophyta</taxon>
        <taxon>Tracheophyta</taxon>
        <taxon>Spermatophyta</taxon>
        <taxon>Magnoliopsida</taxon>
        <taxon>Proteales</taxon>
        <taxon>Nelumbonaceae</taxon>
        <taxon>Nelumbo</taxon>
    </lineage>
</organism>
<dbReference type="EMBL" id="DUZY01000001">
    <property type="protein sequence ID" value="DAD22233.1"/>
    <property type="molecule type" value="Genomic_DNA"/>
</dbReference>
<reference evidence="2 3" key="1">
    <citation type="journal article" date="2020" name="Mol. Biol. Evol.">
        <title>Distinct Expression and Methylation Patterns for Genes with Different Fates following a Single Whole-Genome Duplication in Flowering Plants.</title>
        <authorList>
            <person name="Shi T."/>
            <person name="Rahmani R.S."/>
            <person name="Gugger P.F."/>
            <person name="Wang M."/>
            <person name="Li H."/>
            <person name="Zhang Y."/>
            <person name="Li Z."/>
            <person name="Wang Q."/>
            <person name="Van de Peer Y."/>
            <person name="Marchal K."/>
            <person name="Chen J."/>
        </authorList>
    </citation>
    <scope>NUCLEOTIDE SEQUENCE [LARGE SCALE GENOMIC DNA]</scope>
    <source>
        <tissue evidence="2">Leaf</tissue>
    </source>
</reference>
<gene>
    <name evidence="2" type="ORF">HUJ06_023695</name>
</gene>
<dbReference type="Proteomes" id="UP000607653">
    <property type="component" value="Unassembled WGS sequence"/>
</dbReference>
<dbReference type="AlphaFoldDB" id="A0A822XRE8"/>
<accession>A0A822XRE8</accession>
<evidence type="ECO:0000313" key="2">
    <source>
        <dbReference type="EMBL" id="DAD22233.1"/>
    </source>
</evidence>